<comment type="pathway">
    <text evidence="7 9">tRNA modification; N(7)-methylguanine-tRNA biosynthesis.</text>
</comment>
<organism evidence="10 11">
    <name type="scientific">Dialister succinatiphilus YIT 11850</name>
    <dbReference type="NCBI Taxonomy" id="742743"/>
    <lineage>
        <taxon>Bacteria</taxon>
        <taxon>Bacillati</taxon>
        <taxon>Bacillota</taxon>
        <taxon>Negativicutes</taxon>
        <taxon>Veillonellales</taxon>
        <taxon>Veillonellaceae</taxon>
        <taxon>Dialister</taxon>
    </lineage>
</organism>
<comment type="caution">
    <text evidence="9">Lacks conserved residue(s) required for the propagation of feature annotation.</text>
</comment>
<name>H1CY26_9FIRM</name>
<reference evidence="10 11" key="1">
    <citation type="submission" date="2011-11" db="EMBL/GenBank/DDBJ databases">
        <title>The Genome Sequence of Dialister succinatiphilus YIT 11850.</title>
        <authorList>
            <consortium name="The Broad Institute Genome Sequencing Platform"/>
            <person name="Earl A."/>
            <person name="Ward D."/>
            <person name="Feldgarden M."/>
            <person name="Gevers D."/>
            <person name="Morotomi M."/>
            <person name="Young S.K."/>
            <person name="Zeng Q."/>
            <person name="Gargeya S."/>
            <person name="Fitzgerald M."/>
            <person name="Haas B."/>
            <person name="Abouelleil A."/>
            <person name="Alvarado L."/>
            <person name="Arachchi H.M."/>
            <person name="Berlin A."/>
            <person name="Brown A."/>
            <person name="Chapman S.B."/>
            <person name="Dunbar C."/>
            <person name="Gearin G."/>
            <person name="Goldberg J."/>
            <person name="Griggs A."/>
            <person name="Gujja S."/>
            <person name="Heiman D."/>
            <person name="Howarth C."/>
            <person name="Lui A."/>
            <person name="MacDonald P.J.P."/>
            <person name="Montmayeur A."/>
            <person name="Murphy C."/>
            <person name="Neiman D."/>
            <person name="Pearson M."/>
            <person name="Priest M."/>
            <person name="Roberts A."/>
            <person name="Saif S."/>
            <person name="Shea T."/>
            <person name="Sisk P."/>
            <person name="Stolte C."/>
            <person name="Sykes S."/>
            <person name="Wortman J."/>
            <person name="Nusbaum C."/>
            <person name="Birren B."/>
        </authorList>
    </citation>
    <scope>NUCLEOTIDE SEQUENCE [LARGE SCALE GENOMIC DNA]</scope>
    <source>
        <strain evidence="10 11">YIT 11850</strain>
    </source>
</reference>
<evidence type="ECO:0000256" key="6">
    <source>
        <dbReference type="ARBA" id="ARBA00022694"/>
    </source>
</evidence>
<dbReference type="GO" id="GO:0008176">
    <property type="term" value="F:tRNA (guanine(46)-N7)-methyltransferase activity"/>
    <property type="evidence" value="ECO:0007669"/>
    <property type="project" value="UniProtKB-UniRule"/>
</dbReference>
<dbReference type="HAMAP" id="MF_01057">
    <property type="entry name" value="tRNA_methyltr_TrmB"/>
    <property type="match status" value="1"/>
</dbReference>
<keyword evidence="11" id="KW-1185">Reference proteome</keyword>
<dbReference type="EC" id="2.1.1.33" evidence="9"/>
<comment type="function">
    <text evidence="2 9">Catalyzes the formation of N(7)-methylguanine at position 46 (m7G46) in tRNA.</text>
</comment>
<dbReference type="CDD" id="cd02440">
    <property type="entry name" value="AdoMet_MTases"/>
    <property type="match status" value="1"/>
</dbReference>
<dbReference type="RefSeq" id="WP_008858770.1">
    <property type="nucleotide sequence ID" value="NZ_JH591187.1"/>
</dbReference>
<keyword evidence="4 9" id="KW-0808">Transferase</keyword>
<evidence type="ECO:0000313" key="11">
    <source>
        <dbReference type="Proteomes" id="UP000003277"/>
    </source>
</evidence>
<dbReference type="InterPro" id="IPR029063">
    <property type="entry name" value="SAM-dependent_MTases_sf"/>
</dbReference>
<comment type="catalytic activity">
    <reaction evidence="1 9">
        <text>guanosine(46) in tRNA + S-adenosyl-L-methionine = N(7)-methylguanosine(46) in tRNA + S-adenosyl-L-homocysteine</text>
        <dbReference type="Rhea" id="RHEA:42708"/>
        <dbReference type="Rhea" id="RHEA-COMP:10188"/>
        <dbReference type="Rhea" id="RHEA-COMP:10189"/>
        <dbReference type="ChEBI" id="CHEBI:57856"/>
        <dbReference type="ChEBI" id="CHEBI:59789"/>
        <dbReference type="ChEBI" id="CHEBI:74269"/>
        <dbReference type="ChEBI" id="CHEBI:74480"/>
        <dbReference type="EC" id="2.1.1.33"/>
    </reaction>
</comment>
<evidence type="ECO:0000256" key="9">
    <source>
        <dbReference type="HAMAP-Rule" id="MF_01057"/>
    </source>
</evidence>
<evidence type="ECO:0000256" key="1">
    <source>
        <dbReference type="ARBA" id="ARBA00000142"/>
    </source>
</evidence>
<keyword evidence="6 9" id="KW-0819">tRNA processing</keyword>
<dbReference type="UniPathway" id="UPA00989"/>
<dbReference type="AlphaFoldDB" id="H1CY26"/>
<sequence length="216" mass="25121">MRLRRKPWIDEAIKEYTDILYLEEPTDQKGKWRSVFPHPENELHVEFGTGKGQFISGMAAIHPQVNFIGMEVQEGVIYYAAKKTAEKEPPLTNVRLILGDVSEILNIFGEGEVDVIYLNFSDPWPKKRHAKRRLTYRDFLKRYALILKEGGEIRFKTDNKDLFDFSIEEFKAMGWELSHVTYDLHAAPVAGDVETEYEEKFSRKGNPVCRLVARRP</sequence>
<dbReference type="Pfam" id="PF02390">
    <property type="entry name" value="Methyltransf_4"/>
    <property type="match status" value="1"/>
</dbReference>
<dbReference type="SUPFAM" id="SSF53335">
    <property type="entry name" value="S-adenosyl-L-methionine-dependent methyltransferases"/>
    <property type="match status" value="1"/>
</dbReference>
<dbReference type="PATRIC" id="fig|742743.3.peg.268"/>
<evidence type="ECO:0000256" key="3">
    <source>
        <dbReference type="ARBA" id="ARBA00022603"/>
    </source>
</evidence>
<gene>
    <name evidence="9" type="primary">trmB</name>
    <name evidence="10" type="ORF">HMPREF9453_00264</name>
</gene>
<feature type="binding site" evidence="9">
    <location>
        <position position="100"/>
    </location>
    <ligand>
        <name>S-adenosyl-L-methionine</name>
        <dbReference type="ChEBI" id="CHEBI:59789"/>
    </ligand>
</feature>
<dbReference type="HOGENOM" id="CLU_050910_2_1_9"/>
<dbReference type="PANTHER" id="PTHR23417">
    <property type="entry name" value="3-DEOXY-D-MANNO-OCTULOSONIC-ACID TRANSFERASE/TRNA GUANINE-N 7 - -METHYLTRANSFERASE"/>
    <property type="match status" value="1"/>
</dbReference>
<dbReference type="eggNOG" id="COG0220">
    <property type="taxonomic scope" value="Bacteria"/>
</dbReference>
<comment type="similarity">
    <text evidence="8 9">Belongs to the class I-like SAM-binding methyltransferase superfamily. TrmB family.</text>
</comment>
<dbReference type="OrthoDB" id="9802090at2"/>
<evidence type="ECO:0000256" key="4">
    <source>
        <dbReference type="ARBA" id="ARBA00022679"/>
    </source>
</evidence>
<dbReference type="InterPro" id="IPR055361">
    <property type="entry name" value="tRNA_methyltr_TrmB_bact"/>
</dbReference>
<evidence type="ECO:0000256" key="5">
    <source>
        <dbReference type="ARBA" id="ARBA00022691"/>
    </source>
</evidence>
<feature type="binding site" evidence="9">
    <location>
        <position position="126"/>
    </location>
    <ligand>
        <name>substrate</name>
    </ligand>
</feature>
<keyword evidence="3 9" id="KW-0489">Methyltransferase</keyword>
<evidence type="ECO:0000256" key="7">
    <source>
        <dbReference type="ARBA" id="ARBA00060552"/>
    </source>
</evidence>
<feature type="binding site" evidence="9">
    <location>
        <position position="158"/>
    </location>
    <ligand>
        <name>substrate</name>
    </ligand>
</feature>
<dbReference type="PANTHER" id="PTHR23417:SF14">
    <property type="entry name" value="PENTACOTRIPEPTIDE-REPEAT REGION OF PRORP DOMAIN-CONTAINING PROTEIN"/>
    <property type="match status" value="1"/>
</dbReference>
<dbReference type="NCBIfam" id="TIGR00091">
    <property type="entry name" value="tRNA (guanosine(46)-N7)-methyltransferase TrmB"/>
    <property type="match status" value="1"/>
</dbReference>
<feature type="binding site" evidence="9">
    <location>
        <position position="71"/>
    </location>
    <ligand>
        <name>S-adenosyl-L-methionine</name>
        <dbReference type="ChEBI" id="CHEBI:59789"/>
    </ligand>
</feature>
<accession>H1CY26</accession>
<dbReference type="STRING" id="742743.HMPREF9453_00264"/>
<feature type="binding site" evidence="9">
    <location>
        <position position="46"/>
    </location>
    <ligand>
        <name>S-adenosyl-L-methionine</name>
        <dbReference type="ChEBI" id="CHEBI:59789"/>
    </ligand>
</feature>
<protein>
    <recommendedName>
        <fullName evidence="9">tRNA (guanine-N(7)-)-methyltransferase</fullName>
        <ecNumber evidence="9">2.1.1.33</ecNumber>
    </recommendedName>
    <alternativeName>
        <fullName evidence="9">tRNA (guanine(46)-N(7))-methyltransferase</fullName>
    </alternativeName>
    <alternativeName>
        <fullName evidence="9">tRNA(m7G46)-methyltransferase</fullName>
    </alternativeName>
</protein>
<evidence type="ECO:0000256" key="2">
    <source>
        <dbReference type="ARBA" id="ARBA00003015"/>
    </source>
</evidence>
<keyword evidence="5 9" id="KW-0949">S-adenosyl-L-methionine</keyword>
<feature type="binding site" evidence="9">
    <location>
        <begin position="195"/>
        <end position="198"/>
    </location>
    <ligand>
        <name>substrate</name>
    </ligand>
</feature>
<evidence type="ECO:0000313" key="10">
    <source>
        <dbReference type="EMBL" id="EHO63793.1"/>
    </source>
</evidence>
<dbReference type="Proteomes" id="UP000003277">
    <property type="component" value="Unassembled WGS sequence"/>
</dbReference>
<dbReference type="GO" id="GO:0043527">
    <property type="term" value="C:tRNA methyltransferase complex"/>
    <property type="evidence" value="ECO:0007669"/>
    <property type="project" value="TreeGrafter"/>
</dbReference>
<dbReference type="GeneID" id="98912547"/>
<proteinExistence type="inferred from homology"/>
<dbReference type="Gene3D" id="3.40.50.150">
    <property type="entry name" value="Vaccinia Virus protein VP39"/>
    <property type="match status" value="1"/>
</dbReference>
<comment type="caution">
    <text evidence="10">The sequence shown here is derived from an EMBL/GenBank/DDBJ whole genome shotgun (WGS) entry which is preliminary data.</text>
</comment>
<feature type="binding site" evidence="9">
    <location>
        <position position="122"/>
    </location>
    <ligand>
        <name>S-adenosyl-L-methionine</name>
        <dbReference type="ChEBI" id="CHEBI:59789"/>
    </ligand>
</feature>
<dbReference type="FunFam" id="3.40.50.150:FF:000035">
    <property type="entry name" value="tRNA (guanine-N(7)-)-methyltransferase"/>
    <property type="match status" value="1"/>
</dbReference>
<dbReference type="PROSITE" id="PS51625">
    <property type="entry name" value="SAM_MT_TRMB"/>
    <property type="match status" value="1"/>
</dbReference>
<dbReference type="InterPro" id="IPR003358">
    <property type="entry name" value="tRNA_(Gua-N-7)_MeTrfase_Trmb"/>
</dbReference>
<evidence type="ECO:0000256" key="8">
    <source>
        <dbReference type="ARBA" id="ARBA00060767"/>
    </source>
</evidence>
<dbReference type="EMBL" id="ADLT01000008">
    <property type="protein sequence ID" value="EHO63793.1"/>
    <property type="molecule type" value="Genomic_DNA"/>
</dbReference>
<dbReference type="NCBIfam" id="NF001080">
    <property type="entry name" value="PRK00121.2-2"/>
    <property type="match status" value="1"/>
</dbReference>